<dbReference type="AlphaFoldDB" id="A0A0P0D8D5"/>
<dbReference type="Gene3D" id="2.160.20.120">
    <property type="match status" value="1"/>
</dbReference>
<gene>
    <name evidence="2" type="ORF">APS56_07720</name>
</gene>
<dbReference type="Pfam" id="PF10988">
    <property type="entry name" value="DUF2807"/>
    <property type="match status" value="1"/>
</dbReference>
<reference evidence="2 3" key="1">
    <citation type="submission" date="2015-10" db="EMBL/GenBank/DDBJ databases">
        <authorList>
            <person name="Gilbert D.G."/>
        </authorList>
    </citation>
    <scope>NUCLEOTIDE SEQUENCE [LARGE SCALE GENOMIC DNA]</scope>
    <source>
        <strain evidence="3">HZ-22</strain>
    </source>
</reference>
<dbReference type="Proteomes" id="UP000057981">
    <property type="component" value="Chromosome"/>
</dbReference>
<dbReference type="RefSeq" id="WP_054726875.1">
    <property type="nucleotide sequence ID" value="NZ_CP012898.1"/>
</dbReference>
<dbReference type="InterPro" id="IPR021255">
    <property type="entry name" value="DUF2807"/>
</dbReference>
<evidence type="ECO:0000259" key="1">
    <source>
        <dbReference type="Pfam" id="PF10988"/>
    </source>
</evidence>
<keyword evidence="3" id="KW-1185">Reference proteome</keyword>
<dbReference type="STRING" id="1736674.APS56_07720"/>
<evidence type="ECO:0000313" key="3">
    <source>
        <dbReference type="Proteomes" id="UP000057981"/>
    </source>
</evidence>
<proteinExistence type="predicted"/>
<dbReference type="KEGG" id="ahz:APS56_07720"/>
<dbReference type="EMBL" id="CP012898">
    <property type="protein sequence ID" value="ALJ05018.1"/>
    <property type="molecule type" value="Genomic_DNA"/>
</dbReference>
<organism evidence="2 3">
    <name type="scientific">Pseudalgibacter alginicilyticus</name>
    <dbReference type="NCBI Taxonomy" id="1736674"/>
    <lineage>
        <taxon>Bacteria</taxon>
        <taxon>Pseudomonadati</taxon>
        <taxon>Bacteroidota</taxon>
        <taxon>Flavobacteriia</taxon>
        <taxon>Flavobacteriales</taxon>
        <taxon>Flavobacteriaceae</taxon>
        <taxon>Pseudalgibacter</taxon>
    </lineage>
</organism>
<sequence length="278" mass="31474">MAKSTFALFFTPLLCIMLHAQKPEKVKGNRNVIIQETLINPFHTVSIDEDFEIEIIYNKIPSVEIEADENLHEFIEFEVRNDILSFNKTKRITSKKKLNIIVKYNDMLHTIETNENSEIKSLTTMELNNATLITYGSSKADLTINTNQLILEGKERSKVKLDLISEHTNITLVDNSKLDGLINSPELHLNLSQRANANLNGNGENLIIKANNYSQFIGKDFTVKTCEVICDISSDATIDVTESIMIEASGTSSIYLYNNPKITINRFTDTTKLQKKVK</sequence>
<name>A0A0P0D8D5_9FLAO</name>
<accession>A0A0P0D8D5</accession>
<feature type="domain" description="Putative auto-transporter adhesin head GIN" evidence="1">
    <location>
        <begin position="41"/>
        <end position="161"/>
    </location>
</feature>
<evidence type="ECO:0000313" key="2">
    <source>
        <dbReference type="EMBL" id="ALJ05018.1"/>
    </source>
</evidence>
<protein>
    <recommendedName>
        <fullName evidence="1">Putative auto-transporter adhesin head GIN domain-containing protein</fullName>
    </recommendedName>
</protein>